<keyword evidence="2" id="KW-1185">Reference proteome</keyword>
<evidence type="ECO:0008006" key="3">
    <source>
        <dbReference type="Google" id="ProtNLM"/>
    </source>
</evidence>
<reference evidence="1" key="1">
    <citation type="journal article" date="2023" name="G3 (Bethesda)">
        <title>Whole genome assemblies of Zophobas morio and Tenebrio molitor.</title>
        <authorList>
            <person name="Kaur S."/>
            <person name="Stinson S.A."/>
            <person name="diCenzo G.C."/>
        </authorList>
    </citation>
    <scope>NUCLEOTIDE SEQUENCE</scope>
    <source>
        <strain evidence="1">QUZm001</strain>
    </source>
</reference>
<proteinExistence type="predicted"/>
<comment type="caution">
    <text evidence="1">The sequence shown here is derived from an EMBL/GenBank/DDBJ whole genome shotgun (WGS) entry which is preliminary data.</text>
</comment>
<name>A0AA38HVU9_9CUCU</name>
<gene>
    <name evidence="1" type="ORF">Zmor_027021</name>
</gene>
<dbReference type="PANTHER" id="PTHR21054">
    <property type="entry name" value="ZINC METALLOPROTEINASE-RELATED"/>
    <property type="match status" value="1"/>
</dbReference>
<protein>
    <recommendedName>
        <fullName evidence="3">Zinc metalloproteinase</fullName>
    </recommendedName>
</protein>
<dbReference type="PANTHER" id="PTHR21054:SF2">
    <property type="entry name" value="MIP04191P"/>
    <property type="match status" value="1"/>
</dbReference>
<dbReference type="AlphaFoldDB" id="A0AA38HVU9"/>
<evidence type="ECO:0000313" key="1">
    <source>
        <dbReference type="EMBL" id="KAJ3644356.1"/>
    </source>
</evidence>
<sequence>MNQNELWTAIGEEIVNSNLEYERIKFLGFLSCTNYRGENYHENLDYDDVLKITEAYVALGGGGLALFGTACLYAWPETLSQVIQRFEDRTIIDRTKFMDDSCYKGTLGACFSTTLGSVLHELCHTFDLGHTEVGIMGRGFDDIYKDFLCEERLDQSNDLECQKLKEKSGYGSLGKFVRERRKQKGIVNNIFLTKSCVTILAYHRWLNSFQLSDKVVKFDPLTKLVSSTAGLRVIELRDEENGMVLLHWIFDGRILKYSFKLPEEDLQKYGCKYVVFVEDNHGNILKHVNM</sequence>
<accession>A0AA38HVU9</accession>
<dbReference type="Proteomes" id="UP001168821">
    <property type="component" value="Unassembled WGS sequence"/>
</dbReference>
<dbReference type="InterPro" id="IPR053002">
    <property type="entry name" value="Metalloproteinase_M10B"/>
</dbReference>
<dbReference type="Pfam" id="PF12044">
    <property type="entry name" value="Metallopep"/>
    <property type="match status" value="1"/>
</dbReference>
<dbReference type="InterPro" id="IPR021917">
    <property type="entry name" value="Unchr_Zn-peptidase-like"/>
</dbReference>
<dbReference type="EMBL" id="JALNTZ010000008">
    <property type="protein sequence ID" value="KAJ3644356.1"/>
    <property type="molecule type" value="Genomic_DNA"/>
</dbReference>
<organism evidence="1 2">
    <name type="scientific">Zophobas morio</name>
    <dbReference type="NCBI Taxonomy" id="2755281"/>
    <lineage>
        <taxon>Eukaryota</taxon>
        <taxon>Metazoa</taxon>
        <taxon>Ecdysozoa</taxon>
        <taxon>Arthropoda</taxon>
        <taxon>Hexapoda</taxon>
        <taxon>Insecta</taxon>
        <taxon>Pterygota</taxon>
        <taxon>Neoptera</taxon>
        <taxon>Endopterygota</taxon>
        <taxon>Coleoptera</taxon>
        <taxon>Polyphaga</taxon>
        <taxon>Cucujiformia</taxon>
        <taxon>Tenebrionidae</taxon>
        <taxon>Zophobas</taxon>
    </lineage>
</organism>
<evidence type="ECO:0000313" key="2">
    <source>
        <dbReference type="Proteomes" id="UP001168821"/>
    </source>
</evidence>